<keyword evidence="3" id="KW-1185">Reference proteome</keyword>
<reference evidence="2" key="1">
    <citation type="submission" date="2022-12" db="EMBL/GenBank/DDBJ databases">
        <title>Reference genome sequencing for broad-spectrum identification of bacterial and archaeal isolates by mass spectrometry.</title>
        <authorList>
            <person name="Sekiguchi Y."/>
            <person name="Tourlousse D.M."/>
        </authorList>
    </citation>
    <scope>NUCLEOTIDE SEQUENCE</scope>
    <source>
        <strain evidence="2">ASRB1</strain>
    </source>
</reference>
<dbReference type="AlphaFoldDB" id="A0A9W6FUQ2"/>
<organism evidence="2 3">
    <name type="scientific">Desulforhabdus amnigena</name>
    <dbReference type="NCBI Taxonomy" id="40218"/>
    <lineage>
        <taxon>Bacteria</taxon>
        <taxon>Pseudomonadati</taxon>
        <taxon>Thermodesulfobacteriota</taxon>
        <taxon>Syntrophobacteria</taxon>
        <taxon>Syntrophobacterales</taxon>
        <taxon>Syntrophobacteraceae</taxon>
        <taxon>Desulforhabdus</taxon>
    </lineage>
</organism>
<proteinExistence type="predicted"/>
<name>A0A9W6FUQ2_9BACT</name>
<feature type="domain" description="Transposase DDE" evidence="1">
    <location>
        <begin position="110"/>
        <end position="239"/>
    </location>
</feature>
<evidence type="ECO:0000313" key="2">
    <source>
        <dbReference type="EMBL" id="GLI35255.1"/>
    </source>
</evidence>
<dbReference type="Pfam" id="PF13612">
    <property type="entry name" value="DDE_Tnp_1_3"/>
    <property type="match status" value="1"/>
</dbReference>
<evidence type="ECO:0000259" key="1">
    <source>
        <dbReference type="Pfam" id="PF13612"/>
    </source>
</evidence>
<gene>
    <name evidence="2" type="ORF">DAMNIGENAA_26880</name>
</gene>
<protein>
    <submittedName>
        <fullName evidence="2">Transposase</fullName>
    </submittedName>
</protein>
<dbReference type="Proteomes" id="UP001144372">
    <property type="component" value="Unassembled WGS sequence"/>
</dbReference>
<dbReference type="RefSeq" id="WP_281794892.1">
    <property type="nucleotide sequence ID" value="NZ_BSDR01000001.1"/>
</dbReference>
<sequence>MPDTMLIEIYLFVCEQFKSGLWQHVQRFSNNMDPEFTDEEVMTIYLFGIIQKRRNVKEIYDYICDHFSSWFPHLPCYGGYIQRLNRISSAFPVLCEAAKENLPQANILREIGMLDSFPVIMASEKRSGKARVASFFANKGYCSSKKMYYYGVKVHVLGLRSPGTLPQPDRALVTPASEFDLNVLEGIASELHDIDLFVDKAYIDSQLSEQLCPQMVHIYAPFKKKKGQEILPLAQRAFSKAVSAIRQPLESLFSWIGEKTGIEIASKVRSFKGLLVHVFGRLAASFLLLSLNP</sequence>
<dbReference type="InterPro" id="IPR025668">
    <property type="entry name" value="Tnp_DDE_dom"/>
</dbReference>
<evidence type="ECO:0000313" key="3">
    <source>
        <dbReference type="Proteomes" id="UP001144372"/>
    </source>
</evidence>
<accession>A0A9W6FUQ2</accession>
<comment type="caution">
    <text evidence="2">The sequence shown here is derived from an EMBL/GenBank/DDBJ whole genome shotgun (WGS) entry which is preliminary data.</text>
</comment>
<dbReference type="EMBL" id="BSDR01000001">
    <property type="protein sequence ID" value="GLI35255.1"/>
    <property type="molecule type" value="Genomic_DNA"/>
</dbReference>